<protein>
    <recommendedName>
        <fullName evidence="4">Phage holin family protein</fullName>
    </recommendedName>
</protein>
<sequence>MKKLLSQIVSAIAGLWASTLLLPEVVVRTYPDSNFFGFSLTDQWQMFLVLGLFLGLLNYFVKPLLKTLALPLEIITLGLFTIVISAGLIWFLDKILDELHVPWFYPLFYTTLIIFVLNLIISRLLIKSEH</sequence>
<feature type="transmembrane region" description="Helical" evidence="1">
    <location>
        <begin position="43"/>
        <end position="61"/>
    </location>
</feature>
<comment type="caution">
    <text evidence="2">The sequence shown here is derived from an EMBL/GenBank/DDBJ whole genome shotgun (WGS) entry which is preliminary data.</text>
</comment>
<dbReference type="Proteomes" id="UP000177751">
    <property type="component" value="Unassembled WGS sequence"/>
</dbReference>
<dbReference type="STRING" id="1802229.A2401_01785"/>
<dbReference type="AlphaFoldDB" id="A0A1G2JBK6"/>
<evidence type="ECO:0000313" key="3">
    <source>
        <dbReference type="Proteomes" id="UP000177751"/>
    </source>
</evidence>
<dbReference type="Pfam" id="PF04020">
    <property type="entry name" value="Phage_holin_4_2"/>
    <property type="match status" value="1"/>
</dbReference>
<dbReference type="PANTHER" id="PTHR37309">
    <property type="entry name" value="SLR0284 PROTEIN"/>
    <property type="match status" value="1"/>
</dbReference>
<dbReference type="PANTHER" id="PTHR37309:SF1">
    <property type="entry name" value="SLR0284 PROTEIN"/>
    <property type="match status" value="1"/>
</dbReference>
<gene>
    <name evidence="2" type="ORF">A2401_01785</name>
</gene>
<keyword evidence="1" id="KW-0812">Transmembrane</keyword>
<name>A0A1G2JBK6_9BACT</name>
<dbReference type="EMBL" id="MHPP01000015">
    <property type="protein sequence ID" value="OGZ84516.1"/>
    <property type="molecule type" value="Genomic_DNA"/>
</dbReference>
<feature type="transmembrane region" description="Helical" evidence="1">
    <location>
        <begin position="103"/>
        <end position="126"/>
    </location>
</feature>
<evidence type="ECO:0008006" key="4">
    <source>
        <dbReference type="Google" id="ProtNLM"/>
    </source>
</evidence>
<keyword evidence="1" id="KW-0472">Membrane</keyword>
<accession>A0A1G2JBK6</accession>
<proteinExistence type="predicted"/>
<evidence type="ECO:0000313" key="2">
    <source>
        <dbReference type="EMBL" id="OGZ84516.1"/>
    </source>
</evidence>
<keyword evidence="1" id="KW-1133">Transmembrane helix</keyword>
<feature type="transmembrane region" description="Helical" evidence="1">
    <location>
        <begin position="68"/>
        <end position="91"/>
    </location>
</feature>
<dbReference type="InterPro" id="IPR007165">
    <property type="entry name" value="Phage_holin_4_2"/>
</dbReference>
<reference evidence="2 3" key="1">
    <citation type="journal article" date="2016" name="Nat. Commun.">
        <title>Thousands of microbial genomes shed light on interconnected biogeochemical processes in an aquifer system.</title>
        <authorList>
            <person name="Anantharaman K."/>
            <person name="Brown C.T."/>
            <person name="Hug L.A."/>
            <person name="Sharon I."/>
            <person name="Castelle C.J."/>
            <person name="Probst A.J."/>
            <person name="Thomas B.C."/>
            <person name="Singh A."/>
            <person name="Wilkins M.J."/>
            <person name="Karaoz U."/>
            <person name="Brodie E.L."/>
            <person name="Williams K.H."/>
            <person name="Hubbard S.S."/>
            <person name="Banfield J.F."/>
        </authorList>
    </citation>
    <scope>NUCLEOTIDE SEQUENCE [LARGE SCALE GENOMIC DNA]</scope>
</reference>
<organism evidence="2 3">
    <name type="scientific">Candidatus Staskawiczbacteria bacterium RIFOXYC1_FULL_38_18</name>
    <dbReference type="NCBI Taxonomy" id="1802229"/>
    <lineage>
        <taxon>Bacteria</taxon>
        <taxon>Candidatus Staskawicziibacteriota</taxon>
    </lineage>
</organism>
<evidence type="ECO:0000256" key="1">
    <source>
        <dbReference type="SAM" id="Phobius"/>
    </source>
</evidence>